<keyword evidence="2" id="KW-0472">Membrane</keyword>
<dbReference type="AlphaFoldDB" id="A0A409X096"/>
<keyword evidence="2" id="KW-1133">Transmembrane helix</keyword>
<sequence length="329" mass="36163">MVHSTTISLYVSISLIISCVVAVPMPMDKPPRRPFRPPQKAADTDGPLVMLSNTQIRALYEGKKFSDFNCVEVEESDPRAQAMIAEFDTEEKDSKSGNHGKVIKPADYKASPPHHRTVLKFILADAGAQKNSHKIMHEIAGLERVNQLSQGIIVKSPDGKKHAYLKMKKIEGVAFQDIGTSSVFHPFTEKGPVADKLWVKLQELTIAKLMAYAEKRGAAHMDVGNKENLILQGKGTGEGEFKPAAIDWAQWVPIPQQGEERVKLLERYKKYLDATIPRMIRETKGYVYQGSGASSPHTAPESSTGGTPPKGATPQEGNSPRRGNSPQRG</sequence>
<feature type="transmembrane region" description="Helical" evidence="2">
    <location>
        <begin position="6"/>
        <end position="27"/>
    </location>
</feature>
<protein>
    <submittedName>
        <fullName evidence="3">Uncharacterized protein</fullName>
    </submittedName>
</protein>
<evidence type="ECO:0000256" key="1">
    <source>
        <dbReference type="SAM" id="MobiDB-lite"/>
    </source>
</evidence>
<dbReference type="InParanoid" id="A0A409X096"/>
<name>A0A409X096_9AGAR</name>
<comment type="caution">
    <text evidence="3">The sequence shown here is derived from an EMBL/GenBank/DDBJ whole genome shotgun (WGS) entry which is preliminary data.</text>
</comment>
<proteinExistence type="predicted"/>
<evidence type="ECO:0000256" key="2">
    <source>
        <dbReference type="SAM" id="Phobius"/>
    </source>
</evidence>
<accession>A0A409X096</accession>
<evidence type="ECO:0000313" key="4">
    <source>
        <dbReference type="Proteomes" id="UP000284842"/>
    </source>
</evidence>
<feature type="region of interest" description="Disordered" evidence="1">
    <location>
        <begin position="288"/>
        <end position="329"/>
    </location>
</feature>
<dbReference type="EMBL" id="NHTK01004924">
    <property type="protein sequence ID" value="PPQ84198.1"/>
    <property type="molecule type" value="Genomic_DNA"/>
</dbReference>
<feature type="compositionally biased region" description="Polar residues" evidence="1">
    <location>
        <begin position="291"/>
        <end position="306"/>
    </location>
</feature>
<organism evidence="3 4">
    <name type="scientific">Panaeolus cyanescens</name>
    <dbReference type="NCBI Taxonomy" id="181874"/>
    <lineage>
        <taxon>Eukaryota</taxon>
        <taxon>Fungi</taxon>
        <taxon>Dikarya</taxon>
        <taxon>Basidiomycota</taxon>
        <taxon>Agaricomycotina</taxon>
        <taxon>Agaricomycetes</taxon>
        <taxon>Agaricomycetidae</taxon>
        <taxon>Agaricales</taxon>
        <taxon>Agaricineae</taxon>
        <taxon>Galeropsidaceae</taxon>
        <taxon>Panaeolus</taxon>
    </lineage>
</organism>
<gene>
    <name evidence="3" type="ORF">CVT24_004181</name>
</gene>
<keyword evidence="2" id="KW-0812">Transmembrane</keyword>
<dbReference type="Proteomes" id="UP000284842">
    <property type="component" value="Unassembled WGS sequence"/>
</dbReference>
<keyword evidence="4" id="KW-1185">Reference proteome</keyword>
<reference evidence="3 4" key="1">
    <citation type="journal article" date="2018" name="Evol. Lett.">
        <title>Horizontal gene cluster transfer increased hallucinogenic mushroom diversity.</title>
        <authorList>
            <person name="Reynolds H.T."/>
            <person name="Vijayakumar V."/>
            <person name="Gluck-Thaler E."/>
            <person name="Korotkin H.B."/>
            <person name="Matheny P.B."/>
            <person name="Slot J.C."/>
        </authorList>
    </citation>
    <scope>NUCLEOTIDE SEQUENCE [LARGE SCALE GENOMIC DNA]</scope>
    <source>
        <strain evidence="3 4">2629</strain>
    </source>
</reference>
<feature type="region of interest" description="Disordered" evidence="1">
    <location>
        <begin position="89"/>
        <end position="111"/>
    </location>
</feature>
<feature type="compositionally biased region" description="Polar residues" evidence="1">
    <location>
        <begin position="315"/>
        <end position="329"/>
    </location>
</feature>
<evidence type="ECO:0000313" key="3">
    <source>
        <dbReference type="EMBL" id="PPQ84198.1"/>
    </source>
</evidence>